<comment type="caution">
    <text evidence="1">The sequence shown here is derived from an EMBL/GenBank/DDBJ whole genome shotgun (WGS) entry which is preliminary data.</text>
</comment>
<keyword evidence="2" id="KW-1185">Reference proteome</keyword>
<dbReference type="AlphaFoldDB" id="A0A0A6PGQ8"/>
<dbReference type="EMBL" id="JSZA02000055">
    <property type="protein sequence ID" value="KHD04909.1"/>
    <property type="molecule type" value="Genomic_DNA"/>
</dbReference>
<name>A0A0A6PGQ8_9GAMM</name>
<evidence type="ECO:0000313" key="1">
    <source>
        <dbReference type="EMBL" id="KHD04909.1"/>
    </source>
</evidence>
<dbReference type="Proteomes" id="UP000030428">
    <property type="component" value="Unassembled WGS sequence"/>
</dbReference>
<dbReference type="Pfam" id="PF03683">
    <property type="entry name" value="UPF0175"/>
    <property type="match status" value="1"/>
</dbReference>
<reference evidence="1 2" key="1">
    <citation type="journal article" date="2016" name="Front. Microbiol.">
        <title>Single-Cell (Meta-)Genomics of a Dimorphic Candidatus Thiomargarita nelsonii Reveals Genomic Plasticity.</title>
        <authorList>
            <person name="Flood B.E."/>
            <person name="Fliss P."/>
            <person name="Jones D.S."/>
            <person name="Dick G.J."/>
            <person name="Jain S."/>
            <person name="Kaster A.K."/>
            <person name="Winkel M."/>
            <person name="Mussmann M."/>
            <person name="Bailey J."/>
        </authorList>
    </citation>
    <scope>NUCLEOTIDE SEQUENCE [LARGE SCALE GENOMIC DNA]</scope>
    <source>
        <strain evidence="1">Hydrate Ridge</strain>
    </source>
</reference>
<sequence>MKALGIKQIKTNPGQLSLLLKQNEFLLITQQEQPLGMIIPFSSHLIEQGLVHWLALKAFESGDLTLGQLAKALNKTKSEMLDTLDKLSISIADYDLAEDLDTIETLMKL</sequence>
<proteinExistence type="predicted"/>
<accession>A0A0A6PGQ8</accession>
<protein>
    <recommendedName>
        <fullName evidence="3">Prevent-host-death family protein</fullName>
    </recommendedName>
</protein>
<organism evidence="1 2">
    <name type="scientific">Candidatus Thiomargarita nelsonii</name>
    <dbReference type="NCBI Taxonomy" id="1003181"/>
    <lineage>
        <taxon>Bacteria</taxon>
        <taxon>Pseudomonadati</taxon>
        <taxon>Pseudomonadota</taxon>
        <taxon>Gammaproteobacteria</taxon>
        <taxon>Thiotrichales</taxon>
        <taxon>Thiotrichaceae</taxon>
        <taxon>Thiomargarita</taxon>
    </lineage>
</organism>
<dbReference type="InterPro" id="IPR005368">
    <property type="entry name" value="UPF0175"/>
</dbReference>
<evidence type="ECO:0008006" key="3">
    <source>
        <dbReference type="Google" id="ProtNLM"/>
    </source>
</evidence>
<evidence type="ECO:0000313" key="2">
    <source>
        <dbReference type="Proteomes" id="UP000030428"/>
    </source>
</evidence>
<gene>
    <name evidence="1" type="ORF">PN36_15335</name>
</gene>